<evidence type="ECO:0000313" key="1">
    <source>
        <dbReference type="EMBL" id="SDM56840.1"/>
    </source>
</evidence>
<dbReference type="RefSeq" id="WP_089697405.1">
    <property type="nucleotide sequence ID" value="NZ_FNHL01000002.1"/>
</dbReference>
<name>A0A1G9UA75_9EURY</name>
<accession>A0A1G9UA75</accession>
<dbReference type="InterPro" id="IPR036388">
    <property type="entry name" value="WH-like_DNA-bd_sf"/>
</dbReference>
<dbReference type="SUPFAM" id="SSF46785">
    <property type="entry name" value="Winged helix' DNA-binding domain"/>
    <property type="match status" value="1"/>
</dbReference>
<gene>
    <name evidence="1" type="ORF">SAMN04487949_2112</name>
</gene>
<keyword evidence="1" id="KW-0238">DNA-binding</keyword>
<dbReference type="Pfam" id="PF13412">
    <property type="entry name" value="HTH_24"/>
    <property type="match status" value="1"/>
</dbReference>
<dbReference type="AlphaFoldDB" id="A0A1G9UA75"/>
<protein>
    <submittedName>
        <fullName evidence="1">Winged helix-turn-helix DNA-binding</fullName>
    </submittedName>
</protein>
<reference evidence="2" key="1">
    <citation type="submission" date="2016-10" db="EMBL/GenBank/DDBJ databases">
        <authorList>
            <person name="Varghese N."/>
            <person name="Submissions S."/>
        </authorList>
    </citation>
    <scope>NUCLEOTIDE SEQUENCE [LARGE SCALE GENOMIC DNA]</scope>
    <source>
        <strain evidence="2">CGMCC 1.10119</strain>
    </source>
</reference>
<dbReference type="OrthoDB" id="297229at2157"/>
<dbReference type="Proteomes" id="UP000199451">
    <property type="component" value="Unassembled WGS sequence"/>
</dbReference>
<dbReference type="GO" id="GO:0003677">
    <property type="term" value="F:DNA binding"/>
    <property type="evidence" value="ECO:0007669"/>
    <property type="project" value="UniProtKB-KW"/>
</dbReference>
<dbReference type="Gene3D" id="1.10.10.10">
    <property type="entry name" value="Winged helix-like DNA-binding domain superfamily/Winged helix DNA-binding domain"/>
    <property type="match status" value="1"/>
</dbReference>
<evidence type="ECO:0000313" key="2">
    <source>
        <dbReference type="Proteomes" id="UP000199451"/>
    </source>
</evidence>
<organism evidence="1 2">
    <name type="scientific">Halogranum gelatinilyticum</name>
    <dbReference type="NCBI Taxonomy" id="660521"/>
    <lineage>
        <taxon>Archaea</taxon>
        <taxon>Methanobacteriati</taxon>
        <taxon>Methanobacteriota</taxon>
        <taxon>Stenosarchaea group</taxon>
        <taxon>Halobacteria</taxon>
        <taxon>Halobacteriales</taxon>
        <taxon>Haloferacaceae</taxon>
    </lineage>
</organism>
<keyword evidence="2" id="KW-1185">Reference proteome</keyword>
<dbReference type="EMBL" id="FNHL01000002">
    <property type="protein sequence ID" value="SDM56840.1"/>
    <property type="molecule type" value="Genomic_DNA"/>
</dbReference>
<proteinExistence type="predicted"/>
<dbReference type="InterPro" id="IPR036390">
    <property type="entry name" value="WH_DNA-bd_sf"/>
</dbReference>
<sequence>MSQSTESSVDRLVELLNDRLIQSEWEILTALADADGPLTIDELVEATGYTDRTVTKRLGTLEDKVHGGTLLSRNDEDNPVLHPQFAKAVRRYTA</sequence>